<keyword evidence="4 8" id="KW-0812">Transmembrane</keyword>
<feature type="transmembrane region" description="Helical" evidence="8">
    <location>
        <begin position="82"/>
        <end position="100"/>
    </location>
</feature>
<name>A0AB38A6J4_9ACTN</name>
<dbReference type="RefSeq" id="WP_002562956.1">
    <property type="nucleotide sequence ID" value="NZ_CALJSN010000007.1"/>
</dbReference>
<dbReference type="GO" id="GO:0005886">
    <property type="term" value="C:plasma membrane"/>
    <property type="evidence" value="ECO:0007669"/>
    <property type="project" value="UniProtKB-SubCell"/>
</dbReference>
<keyword evidence="2" id="KW-1003">Cell membrane</keyword>
<sequence length="149" mass="15886">MVIGIVYIVLSFVASYAFGIVFHIRKEDLVLAGIGGAVVRTFIVVGPTVISSHTLIIFVASLVAGLYGGVLARFYKAPSAYFVYPSLIPLIPGDLLHYALSSLLIRNMESFIQQGLNCLATLLALALGLLVGSALAALCKPLIRVLRPQ</sequence>
<keyword evidence="5 8" id="KW-1133">Transmembrane helix</keyword>
<dbReference type="GO" id="GO:0015744">
    <property type="term" value="P:succinate transport"/>
    <property type="evidence" value="ECO:0007669"/>
    <property type="project" value="TreeGrafter"/>
</dbReference>
<protein>
    <submittedName>
        <fullName evidence="10">Uncharacterized membrane protein YjjB, DUF3815 family</fullName>
    </submittedName>
</protein>
<proteinExistence type="inferred from homology"/>
<keyword evidence="6 8" id="KW-0472">Membrane</keyword>
<dbReference type="Pfam" id="PF12821">
    <property type="entry name" value="ThrE_2"/>
    <property type="match status" value="1"/>
</dbReference>
<dbReference type="InterPro" id="IPR024528">
    <property type="entry name" value="ThrE_2"/>
</dbReference>
<evidence type="ECO:0000256" key="6">
    <source>
        <dbReference type="ARBA" id="ARBA00023136"/>
    </source>
</evidence>
<reference evidence="10 11" key="1">
    <citation type="submission" date="2016-10" db="EMBL/GenBank/DDBJ databases">
        <authorList>
            <person name="Varghese N."/>
            <person name="Submissions S."/>
        </authorList>
    </citation>
    <scope>NUCLEOTIDE SEQUENCE [LARGE SCALE GENOMIC DNA]</scope>
    <source>
        <strain evidence="10 11">DSM 20586</strain>
    </source>
</reference>
<evidence type="ECO:0000313" key="11">
    <source>
        <dbReference type="Proteomes" id="UP000183687"/>
    </source>
</evidence>
<evidence type="ECO:0000313" key="10">
    <source>
        <dbReference type="EMBL" id="SEB68815.1"/>
    </source>
</evidence>
<feature type="transmembrane region" description="Helical" evidence="8">
    <location>
        <begin position="29"/>
        <end position="50"/>
    </location>
</feature>
<feature type="domain" description="Threonine/Serine exporter ThrE" evidence="9">
    <location>
        <begin position="8"/>
        <end position="133"/>
    </location>
</feature>
<accession>A0AB38A6J4</accession>
<dbReference type="PANTHER" id="PTHR34390:SF1">
    <property type="entry name" value="SUCCINATE TRANSPORTER SUBUNIT YJJB-RELATED"/>
    <property type="match status" value="1"/>
</dbReference>
<feature type="transmembrane region" description="Helical" evidence="8">
    <location>
        <begin position="120"/>
        <end position="139"/>
    </location>
</feature>
<organism evidence="10 11">
    <name type="scientific">Atopobium minutum</name>
    <dbReference type="NCBI Taxonomy" id="1381"/>
    <lineage>
        <taxon>Bacteria</taxon>
        <taxon>Bacillati</taxon>
        <taxon>Actinomycetota</taxon>
        <taxon>Coriobacteriia</taxon>
        <taxon>Coriobacteriales</taxon>
        <taxon>Atopobiaceae</taxon>
        <taxon>Atopobium</taxon>
    </lineage>
</organism>
<comment type="caution">
    <text evidence="10">The sequence shown here is derived from an EMBL/GenBank/DDBJ whole genome shotgun (WGS) entry which is preliminary data.</text>
</comment>
<evidence type="ECO:0000256" key="2">
    <source>
        <dbReference type="ARBA" id="ARBA00022475"/>
    </source>
</evidence>
<keyword evidence="3" id="KW-0997">Cell inner membrane</keyword>
<dbReference type="EMBL" id="FNSH01000001">
    <property type="protein sequence ID" value="SEB68815.1"/>
    <property type="molecule type" value="Genomic_DNA"/>
</dbReference>
<evidence type="ECO:0000256" key="1">
    <source>
        <dbReference type="ARBA" id="ARBA00004651"/>
    </source>
</evidence>
<gene>
    <name evidence="10" type="ORF">SAMN04489746_0879</name>
</gene>
<feature type="transmembrane region" description="Helical" evidence="8">
    <location>
        <begin position="56"/>
        <end position="75"/>
    </location>
</feature>
<dbReference type="AlphaFoldDB" id="A0AB38A6J4"/>
<evidence type="ECO:0000256" key="4">
    <source>
        <dbReference type="ARBA" id="ARBA00022692"/>
    </source>
</evidence>
<comment type="subcellular location">
    <subcellularLocation>
        <location evidence="1">Cell membrane</location>
        <topology evidence="1">Multi-pass membrane protein</topology>
    </subcellularLocation>
</comment>
<evidence type="ECO:0000259" key="9">
    <source>
        <dbReference type="Pfam" id="PF12821"/>
    </source>
</evidence>
<dbReference type="Proteomes" id="UP000183687">
    <property type="component" value="Unassembled WGS sequence"/>
</dbReference>
<evidence type="ECO:0000256" key="8">
    <source>
        <dbReference type="SAM" id="Phobius"/>
    </source>
</evidence>
<comment type="similarity">
    <text evidence="7">Belongs to the ThrE exporter (TC 2.A.79) family.</text>
</comment>
<evidence type="ECO:0000256" key="5">
    <source>
        <dbReference type="ARBA" id="ARBA00022989"/>
    </source>
</evidence>
<evidence type="ECO:0000256" key="3">
    <source>
        <dbReference type="ARBA" id="ARBA00022519"/>
    </source>
</evidence>
<evidence type="ECO:0000256" key="7">
    <source>
        <dbReference type="ARBA" id="ARBA00034125"/>
    </source>
</evidence>
<dbReference type="InterPro" id="IPR050539">
    <property type="entry name" value="ThrE_Dicarb/AminoAcid_Exp"/>
</dbReference>
<dbReference type="PANTHER" id="PTHR34390">
    <property type="entry name" value="UPF0442 PROTEIN YJJB-RELATED"/>
    <property type="match status" value="1"/>
</dbReference>
<feature type="transmembrane region" description="Helical" evidence="8">
    <location>
        <begin position="6"/>
        <end position="22"/>
    </location>
</feature>